<gene>
    <name evidence="3" type="ORF">J5X75_20700</name>
</gene>
<organism evidence="3 4">
    <name type="scientific">Actinoplanes flavus</name>
    <dbReference type="NCBI Taxonomy" id="2820290"/>
    <lineage>
        <taxon>Bacteria</taxon>
        <taxon>Bacillati</taxon>
        <taxon>Actinomycetota</taxon>
        <taxon>Actinomycetes</taxon>
        <taxon>Micromonosporales</taxon>
        <taxon>Micromonosporaceae</taxon>
        <taxon>Actinoplanes</taxon>
    </lineage>
</organism>
<keyword evidence="2" id="KW-0472">Membrane</keyword>
<protein>
    <submittedName>
        <fullName evidence="3">Uncharacterized protein</fullName>
    </submittedName>
</protein>
<feature type="transmembrane region" description="Helical" evidence="2">
    <location>
        <begin position="224"/>
        <end position="245"/>
    </location>
</feature>
<feature type="transmembrane region" description="Helical" evidence="2">
    <location>
        <begin position="257"/>
        <end position="278"/>
    </location>
</feature>
<feature type="region of interest" description="Disordered" evidence="1">
    <location>
        <begin position="283"/>
        <end position="476"/>
    </location>
</feature>
<keyword evidence="4" id="KW-1185">Reference proteome</keyword>
<dbReference type="Proteomes" id="UP000679690">
    <property type="component" value="Unassembled WGS sequence"/>
</dbReference>
<evidence type="ECO:0000256" key="1">
    <source>
        <dbReference type="SAM" id="MobiDB-lite"/>
    </source>
</evidence>
<dbReference type="EMBL" id="JAGFNS010000013">
    <property type="protein sequence ID" value="MBO3739931.1"/>
    <property type="molecule type" value="Genomic_DNA"/>
</dbReference>
<evidence type="ECO:0000313" key="4">
    <source>
        <dbReference type="Proteomes" id="UP000679690"/>
    </source>
</evidence>
<keyword evidence="2" id="KW-0812">Transmembrane</keyword>
<evidence type="ECO:0000313" key="3">
    <source>
        <dbReference type="EMBL" id="MBO3739931.1"/>
    </source>
</evidence>
<feature type="compositionally biased region" description="Low complexity" evidence="1">
    <location>
        <begin position="323"/>
        <end position="332"/>
    </location>
</feature>
<comment type="caution">
    <text evidence="3">The sequence shown here is derived from an EMBL/GenBank/DDBJ whole genome shotgun (WGS) entry which is preliminary data.</text>
</comment>
<feature type="compositionally biased region" description="Basic residues" evidence="1">
    <location>
        <begin position="393"/>
        <end position="403"/>
    </location>
</feature>
<keyword evidence="2" id="KW-1133">Transmembrane helix</keyword>
<evidence type="ECO:0000256" key="2">
    <source>
        <dbReference type="SAM" id="Phobius"/>
    </source>
</evidence>
<feature type="transmembrane region" description="Helical" evidence="2">
    <location>
        <begin position="149"/>
        <end position="171"/>
    </location>
</feature>
<feature type="compositionally biased region" description="Pro residues" evidence="1">
    <location>
        <begin position="439"/>
        <end position="462"/>
    </location>
</feature>
<sequence>MAFRSWLKLLAATTMAAAVVGAGQLGIAYGLGMVRLDQTLEVTQRDQWTAQLAWVAWITMTAAALGAVVATGLRPRWSPRPVGAAGSLAMGLAAGVGALAVLPLTMQPARAAQVAGVQPVVVIGICAVLAAAVGIFAAAAAAAKPVARWSVATLSVVVWVVALISVVPSLLPGQSPVAARLGVLEGRLIPAAATEHTPFVTMPVLALLTGLILGLVARSRKLSTLAVALSGLTGPVLLTVAYLIAGPGSAAGFELSPYWAAMTAAGAGVLGSVLAAIVRGGGSEPAPAAEPDAPADDSPADAKPEPVSGRASLPRRDVPVQSAIAAAAAAAAQRPEEQLRPSDTGVFAVGAGDRPHPLQDLAAASPGATYTSGAASADAEPRFSGQQPAKRGAGLRRGWRTRRGTPEAPAPSPALTGDSGSFNGFTAGHPRVASRAPLTPEPTPISAPLPQPQPIAPPPVAPAPAQRGAMGGRKEEDYVDWVNGLGN</sequence>
<feature type="transmembrane region" description="Helical" evidence="2">
    <location>
        <begin position="52"/>
        <end position="73"/>
    </location>
</feature>
<accession>A0ABS3UN97</accession>
<feature type="transmembrane region" description="Helical" evidence="2">
    <location>
        <begin position="85"/>
        <end position="105"/>
    </location>
</feature>
<dbReference type="RefSeq" id="WP_208469068.1">
    <property type="nucleotide sequence ID" value="NZ_JAGFNS010000013.1"/>
</dbReference>
<feature type="transmembrane region" description="Helical" evidence="2">
    <location>
        <begin position="117"/>
        <end position="142"/>
    </location>
</feature>
<feature type="transmembrane region" description="Helical" evidence="2">
    <location>
        <begin position="199"/>
        <end position="217"/>
    </location>
</feature>
<proteinExistence type="predicted"/>
<reference evidence="3 4" key="1">
    <citation type="submission" date="2021-03" db="EMBL/GenBank/DDBJ databases">
        <title>Actinoplanes flavus sp. nov., a novel actinomycete isolated from Coconut Palm rhizosphere soil.</title>
        <authorList>
            <person name="Luo X."/>
        </authorList>
    </citation>
    <scope>NUCLEOTIDE SEQUENCE [LARGE SCALE GENOMIC DNA]</scope>
    <source>
        <strain evidence="3 4">NEAU-H7</strain>
    </source>
</reference>
<name>A0ABS3UN97_9ACTN</name>